<reference evidence="8 9" key="1">
    <citation type="journal article" date="2007" name="Int. J. Syst. Evol. Microbiol.">
        <title>Oceanobacillus profundus sp. nov., isolated from a deep-sea sediment core.</title>
        <authorList>
            <person name="Kim Y.G."/>
            <person name="Choi D.H."/>
            <person name="Hyun S."/>
            <person name="Cho B.C."/>
        </authorList>
    </citation>
    <scope>NUCLEOTIDE SEQUENCE [LARGE SCALE GENOMIC DNA]</scope>
    <source>
        <strain evidence="8 9">DSM 18246</strain>
    </source>
</reference>
<name>A0A417YN62_9BACI</name>
<evidence type="ECO:0000256" key="7">
    <source>
        <dbReference type="SAM" id="Phobius"/>
    </source>
</evidence>
<comment type="similarity">
    <text evidence="2">Belongs to the LemA family.</text>
</comment>
<dbReference type="Gene3D" id="1.20.1440.20">
    <property type="entry name" value="LemA-like domain"/>
    <property type="match status" value="1"/>
</dbReference>
<feature type="coiled-coil region" evidence="6">
    <location>
        <begin position="111"/>
        <end position="138"/>
    </location>
</feature>
<accession>A0A417YN62</accession>
<dbReference type="Pfam" id="PF04011">
    <property type="entry name" value="LemA"/>
    <property type="match status" value="1"/>
</dbReference>
<evidence type="ECO:0000256" key="1">
    <source>
        <dbReference type="ARBA" id="ARBA00004167"/>
    </source>
</evidence>
<dbReference type="OrthoDB" id="9804152at2"/>
<dbReference type="EMBL" id="QWEH01000001">
    <property type="protein sequence ID" value="RHW35060.1"/>
    <property type="molecule type" value="Genomic_DNA"/>
</dbReference>
<dbReference type="InterPro" id="IPR023353">
    <property type="entry name" value="LemA-like_dom_sf"/>
</dbReference>
<evidence type="ECO:0000256" key="5">
    <source>
        <dbReference type="ARBA" id="ARBA00023136"/>
    </source>
</evidence>
<keyword evidence="3 7" id="KW-0812">Transmembrane</keyword>
<keyword evidence="6" id="KW-0175">Coiled coil</keyword>
<evidence type="ECO:0000256" key="3">
    <source>
        <dbReference type="ARBA" id="ARBA00022692"/>
    </source>
</evidence>
<protein>
    <submittedName>
        <fullName evidence="8">LemA family protein</fullName>
    </submittedName>
</protein>
<dbReference type="PANTHER" id="PTHR34478">
    <property type="entry name" value="PROTEIN LEMA"/>
    <property type="match status" value="1"/>
</dbReference>
<dbReference type="GO" id="GO:0016020">
    <property type="term" value="C:membrane"/>
    <property type="evidence" value="ECO:0007669"/>
    <property type="project" value="UniProtKB-SubCell"/>
</dbReference>
<dbReference type="RefSeq" id="WP_118888274.1">
    <property type="nucleotide sequence ID" value="NZ_PHUT01000001.1"/>
</dbReference>
<keyword evidence="5 7" id="KW-0472">Membrane</keyword>
<keyword evidence="4 7" id="KW-1133">Transmembrane helix</keyword>
<sequence length="188" mass="22000">MNIEPWMIGTAIAVLVLLWALFTYNRFISLKNSIEESFKHIDITLAQRFDSLTRIAETIAAYTKHEKEVHTEVAKLRSQFDNQNENEKVKTSNELSRLVSGLQVQVENYPELKANENYLHLQKSINELEERLAASRRTFNARVAKFNTMLQQFPTNLFKFFMKLEKRELLHIDNSKKQDVDIAKILRG</sequence>
<comment type="subcellular location">
    <subcellularLocation>
        <location evidence="1">Membrane</location>
        <topology evidence="1">Single-pass membrane protein</topology>
    </subcellularLocation>
</comment>
<evidence type="ECO:0000313" key="9">
    <source>
        <dbReference type="Proteomes" id="UP000285456"/>
    </source>
</evidence>
<comment type="caution">
    <text evidence="8">The sequence shown here is derived from an EMBL/GenBank/DDBJ whole genome shotgun (WGS) entry which is preliminary data.</text>
</comment>
<evidence type="ECO:0000313" key="8">
    <source>
        <dbReference type="EMBL" id="RHW35060.1"/>
    </source>
</evidence>
<evidence type="ECO:0000256" key="2">
    <source>
        <dbReference type="ARBA" id="ARBA00008854"/>
    </source>
</evidence>
<dbReference type="Proteomes" id="UP000285456">
    <property type="component" value="Unassembled WGS sequence"/>
</dbReference>
<evidence type="ECO:0000256" key="6">
    <source>
        <dbReference type="SAM" id="Coils"/>
    </source>
</evidence>
<keyword evidence="9" id="KW-1185">Reference proteome</keyword>
<proteinExistence type="inferred from homology"/>
<organism evidence="8 9">
    <name type="scientific">Oceanobacillus profundus</name>
    <dbReference type="NCBI Taxonomy" id="372463"/>
    <lineage>
        <taxon>Bacteria</taxon>
        <taxon>Bacillati</taxon>
        <taxon>Bacillota</taxon>
        <taxon>Bacilli</taxon>
        <taxon>Bacillales</taxon>
        <taxon>Bacillaceae</taxon>
        <taxon>Oceanobacillus</taxon>
    </lineage>
</organism>
<dbReference type="PANTHER" id="PTHR34478:SF1">
    <property type="entry name" value="PROTEIN LEMA"/>
    <property type="match status" value="1"/>
</dbReference>
<evidence type="ECO:0000256" key="4">
    <source>
        <dbReference type="ARBA" id="ARBA00022989"/>
    </source>
</evidence>
<dbReference type="AlphaFoldDB" id="A0A417YN62"/>
<dbReference type="InterPro" id="IPR007156">
    <property type="entry name" value="MamQ_LemA"/>
</dbReference>
<feature type="transmembrane region" description="Helical" evidence="7">
    <location>
        <begin position="6"/>
        <end position="24"/>
    </location>
</feature>
<gene>
    <name evidence="8" type="ORF">D1B32_00090</name>
</gene>
<dbReference type="SUPFAM" id="SSF140478">
    <property type="entry name" value="LemA-like"/>
    <property type="match status" value="1"/>
</dbReference>